<feature type="non-terminal residue" evidence="2">
    <location>
        <position position="1"/>
    </location>
</feature>
<reference evidence="2" key="1">
    <citation type="submission" date="2023-05" db="EMBL/GenBank/DDBJ databases">
        <authorList>
            <person name="Stuckert A."/>
        </authorList>
    </citation>
    <scope>NUCLEOTIDE SEQUENCE</scope>
</reference>
<keyword evidence="3" id="KW-1185">Reference proteome</keyword>
<evidence type="ECO:0000313" key="3">
    <source>
        <dbReference type="Proteomes" id="UP001162483"/>
    </source>
</evidence>
<evidence type="ECO:0000313" key="2">
    <source>
        <dbReference type="EMBL" id="CAI9607702.1"/>
    </source>
</evidence>
<feature type="region of interest" description="Disordered" evidence="1">
    <location>
        <begin position="1"/>
        <end position="40"/>
    </location>
</feature>
<dbReference type="EMBL" id="CATNWA010018491">
    <property type="protein sequence ID" value="CAI9607702.1"/>
    <property type="molecule type" value="Genomic_DNA"/>
</dbReference>
<proteinExistence type="predicted"/>
<gene>
    <name evidence="2" type="ORF">SPARVUS_LOCUS13991299</name>
</gene>
<sequence>HPSPPHLREPSTTTSPQLIPGNKSQALHTPSSNPQPLSDPTWSPCCLCPPFHPFFKGAELPPENRCCLPERCRPRQMPCLPCGKYAP</sequence>
<feature type="compositionally biased region" description="Polar residues" evidence="1">
    <location>
        <begin position="10"/>
        <end position="40"/>
    </location>
</feature>
<feature type="non-terminal residue" evidence="2">
    <location>
        <position position="87"/>
    </location>
</feature>
<protein>
    <submittedName>
        <fullName evidence="2">Uncharacterized protein</fullName>
    </submittedName>
</protein>
<dbReference type="Proteomes" id="UP001162483">
    <property type="component" value="Unassembled WGS sequence"/>
</dbReference>
<organism evidence="2 3">
    <name type="scientific">Staurois parvus</name>
    <dbReference type="NCBI Taxonomy" id="386267"/>
    <lineage>
        <taxon>Eukaryota</taxon>
        <taxon>Metazoa</taxon>
        <taxon>Chordata</taxon>
        <taxon>Craniata</taxon>
        <taxon>Vertebrata</taxon>
        <taxon>Euteleostomi</taxon>
        <taxon>Amphibia</taxon>
        <taxon>Batrachia</taxon>
        <taxon>Anura</taxon>
        <taxon>Neobatrachia</taxon>
        <taxon>Ranoidea</taxon>
        <taxon>Ranidae</taxon>
        <taxon>Staurois</taxon>
    </lineage>
</organism>
<accession>A0ABN9GHG8</accession>
<comment type="caution">
    <text evidence="2">The sequence shown here is derived from an EMBL/GenBank/DDBJ whole genome shotgun (WGS) entry which is preliminary data.</text>
</comment>
<evidence type="ECO:0000256" key="1">
    <source>
        <dbReference type="SAM" id="MobiDB-lite"/>
    </source>
</evidence>
<name>A0ABN9GHG8_9NEOB</name>